<keyword evidence="8" id="KW-0378">Hydrolase</keyword>
<proteinExistence type="inferred from homology"/>
<evidence type="ECO:0000313" key="9">
    <source>
        <dbReference type="Proteomes" id="UP000249619"/>
    </source>
</evidence>
<dbReference type="STRING" id="183478.A0A364N7S1"/>
<keyword evidence="6" id="KW-0472">Membrane</keyword>
<feature type="compositionally biased region" description="Basic residues" evidence="5">
    <location>
        <begin position="902"/>
        <end position="919"/>
    </location>
</feature>
<evidence type="ECO:0000256" key="3">
    <source>
        <dbReference type="ARBA" id="ARBA00023026"/>
    </source>
</evidence>
<feature type="compositionally biased region" description="Polar residues" evidence="5">
    <location>
        <begin position="294"/>
        <end position="309"/>
    </location>
</feature>
<dbReference type="InterPro" id="IPR005605">
    <property type="entry name" value="Spo7"/>
</dbReference>
<dbReference type="GO" id="GO:0005777">
    <property type="term" value="C:peroxisome"/>
    <property type="evidence" value="ECO:0007669"/>
    <property type="project" value="UniProtKB-SubCell"/>
</dbReference>
<gene>
    <name evidence="8" type="ORF">DDE83_003222</name>
</gene>
<sequence>MAGQDSQEGSQGGQQSMLASQRAREQGEAQGRFSKWFPLSAKSGFEQWWAGLSPMATEHRVLSFIPHLQSPPTHTQTGSASASASTVPSSADLHAPPKHSEDQTTTNAINDPYGPRRWNSQMVELSGKDRALNEFSVERLGEEVENNLVMLHGYGAGLGFFYRNFESISRAEGWKVFALDLLGMGRSSRPPFKIHAKDKDGKISEAESWFVDALEEWRIKRGLDRFTLLGHSLGGYLAVAYALKYPGHLNKLILASPVGIPEDPYAVDEEMPDPQDSSMANEFTQDAAETNISGVQPSTADKNNFMNQQKGKDTAKEAKQPPKRRLPWWLYSLWEANMISPFTFVRWSGPLGPRLVSGWTSRRFSQLPEEEAQALHDYSYALFRQRGSSEYALAYLLAPGAFARSPLIRRIQGVGRQWIQAHDTPTVDGDAPPNPSAENSQQSLSSTSATQRENGYPVIFMYGENDWMDVAGGFAAEEKMKQERERILASASSEERKKDHGVGKVVIINKAGHHVYLDGWEQFNRVMLEEMEERHTTTTSTGTHITWAEAPKHPGRAQHEKMAPHTLDQMVKGAPPPNTNVNKVAESVDRDPPPYSASILADSPHDANDRLPTIKTPRPPVISDPTSLLPSSPPQIYLNLLILEASLRSQYLTLRARRRQNTFVLTLLAVWIGFCFYLLWLRPREDGKGIGGSQYWLLDMLQKVGFITGVVTALLFWATGQWERGVRWPRRWIGVANRGLRGMNAKIVVIRGPWWRELVEWAHFVVPFSGGLWGGEQGGSSYHFINVAQENKYALDGGRPRHRIVEDGKEYAEEDIAPGGDYIKLLLLPKPFTPDFRQEWEVYRNEYWATENERRAELRKRVRARQREIAREEGGWLWWTGWRGWKRARGLSGRSADVEKSGHHHSHSLSHSGSRKRRLSTLQAGRGREGSHSRSSSRSTTPTPDLDLDGRLRPMEGRERRWSNTSASTTTSRKSSLRSNSTITQGNAQSARQPPLQRPGSGCRPSTPNESNLPWQSKRASMLSNAESLSELDEDDGGYDAASEGRADASPVLSPSRSFGSKRSNREGRGNGRAESA</sequence>
<reference evidence="9" key="1">
    <citation type="submission" date="2018-05" db="EMBL/GenBank/DDBJ databases">
        <title>Draft genome sequence of Stemphylium lycopersici strain CIDEFI 213.</title>
        <authorList>
            <person name="Medina R."/>
            <person name="Franco M.E.E."/>
            <person name="Lucentini C.G."/>
            <person name="Saparrat M.C.N."/>
            <person name="Balatti P.A."/>
        </authorList>
    </citation>
    <scope>NUCLEOTIDE SEQUENCE [LARGE SCALE GENOMIC DNA]</scope>
    <source>
        <strain evidence="9">CIDEFI 213</strain>
    </source>
</reference>
<feature type="compositionally biased region" description="Basic and acidic residues" evidence="5">
    <location>
        <begin position="1064"/>
        <end position="1077"/>
    </location>
</feature>
<dbReference type="Proteomes" id="UP000249619">
    <property type="component" value="Unassembled WGS sequence"/>
</dbReference>
<dbReference type="InterPro" id="IPR000073">
    <property type="entry name" value="AB_hydrolase_1"/>
</dbReference>
<keyword evidence="9" id="KW-1185">Reference proteome</keyword>
<accession>A0A364N7S1</accession>
<feature type="compositionally biased region" description="Basic and acidic residues" evidence="5">
    <location>
        <begin position="310"/>
        <end position="320"/>
    </location>
</feature>
<feature type="region of interest" description="Disordered" evidence="5">
    <location>
        <begin position="423"/>
        <end position="450"/>
    </location>
</feature>
<evidence type="ECO:0000256" key="1">
    <source>
        <dbReference type="ARBA" id="ARBA00004275"/>
    </source>
</evidence>
<keyword evidence="6" id="KW-0812">Transmembrane</keyword>
<dbReference type="PANTHER" id="PTHR28249:SF1">
    <property type="entry name" value="SPORULATION-SPECIFIC PROTEIN SPO7"/>
    <property type="match status" value="1"/>
</dbReference>
<feature type="region of interest" description="Disordered" evidence="5">
    <location>
        <begin position="68"/>
        <end position="116"/>
    </location>
</feature>
<protein>
    <submittedName>
        <fullName evidence="8">Alpha beta-hydrolase</fullName>
    </submittedName>
</protein>
<feature type="domain" description="AB hydrolase-1" evidence="7">
    <location>
        <begin position="147"/>
        <end position="301"/>
    </location>
</feature>
<feature type="compositionally biased region" description="Polar residues" evidence="5">
    <location>
        <begin position="1053"/>
        <end position="1062"/>
    </location>
</feature>
<comment type="similarity">
    <text evidence="2">Belongs to the AB hydrolase superfamily. AKT2 hydrolase family.</text>
</comment>
<feature type="compositionally biased region" description="Low complexity" evidence="5">
    <location>
        <begin position="1"/>
        <end position="16"/>
    </location>
</feature>
<organism evidence="8 9">
    <name type="scientific">Stemphylium lycopersici</name>
    <name type="common">Tomato gray leaf spot disease fungus</name>
    <name type="synonym">Thyrospora lycopersici</name>
    <dbReference type="NCBI Taxonomy" id="183478"/>
    <lineage>
        <taxon>Eukaryota</taxon>
        <taxon>Fungi</taxon>
        <taxon>Dikarya</taxon>
        <taxon>Ascomycota</taxon>
        <taxon>Pezizomycotina</taxon>
        <taxon>Dothideomycetes</taxon>
        <taxon>Pleosporomycetidae</taxon>
        <taxon>Pleosporales</taxon>
        <taxon>Pleosporineae</taxon>
        <taxon>Pleosporaceae</taxon>
        <taxon>Stemphylium</taxon>
    </lineage>
</organism>
<feature type="transmembrane region" description="Helical" evidence="6">
    <location>
        <begin position="700"/>
        <end position="720"/>
    </location>
</feature>
<dbReference type="GO" id="GO:0071595">
    <property type="term" value="C:Nem1-Spo7 phosphatase complex"/>
    <property type="evidence" value="ECO:0007669"/>
    <property type="project" value="TreeGrafter"/>
</dbReference>
<dbReference type="PANTHER" id="PTHR28249">
    <property type="entry name" value="SPORULATION-SPECIFIC PROTEIN SPO7"/>
    <property type="match status" value="1"/>
</dbReference>
<keyword evidence="6" id="KW-1133">Transmembrane helix</keyword>
<dbReference type="EMBL" id="QGDH01000036">
    <property type="protein sequence ID" value="RAR13359.1"/>
    <property type="molecule type" value="Genomic_DNA"/>
</dbReference>
<dbReference type="GO" id="GO:0004721">
    <property type="term" value="F:phosphoprotein phosphatase activity"/>
    <property type="evidence" value="ECO:0007669"/>
    <property type="project" value="TreeGrafter"/>
</dbReference>
<feature type="region of interest" description="Disordered" evidence="5">
    <location>
        <begin position="1"/>
        <end position="31"/>
    </location>
</feature>
<evidence type="ECO:0000256" key="4">
    <source>
        <dbReference type="ARBA" id="ARBA00023140"/>
    </source>
</evidence>
<feature type="compositionally biased region" description="Basic and acidic residues" evidence="5">
    <location>
        <begin position="948"/>
        <end position="962"/>
    </location>
</feature>
<comment type="caution">
    <text evidence="8">The sequence shown here is derived from an EMBL/GenBank/DDBJ whole genome shotgun (WGS) entry which is preliminary data.</text>
</comment>
<feature type="compositionally biased region" description="Low complexity" evidence="5">
    <location>
        <begin position="963"/>
        <end position="982"/>
    </location>
</feature>
<dbReference type="Gene3D" id="3.40.50.1820">
    <property type="entry name" value="alpha/beta hydrolase"/>
    <property type="match status" value="1"/>
</dbReference>
<dbReference type="Pfam" id="PF03907">
    <property type="entry name" value="Spo7"/>
    <property type="match status" value="1"/>
</dbReference>
<feature type="compositionally biased region" description="Polar residues" evidence="5">
    <location>
        <begin position="1004"/>
        <end position="1028"/>
    </location>
</feature>
<dbReference type="Pfam" id="PF00561">
    <property type="entry name" value="Abhydrolase_1"/>
    <property type="match status" value="1"/>
</dbReference>
<evidence type="ECO:0000313" key="8">
    <source>
        <dbReference type="EMBL" id="RAR13359.1"/>
    </source>
</evidence>
<evidence type="ECO:0000256" key="2">
    <source>
        <dbReference type="ARBA" id="ARBA00005668"/>
    </source>
</evidence>
<keyword evidence="3" id="KW-0843">Virulence</keyword>
<keyword evidence="4" id="KW-0576">Peroxisome</keyword>
<dbReference type="InterPro" id="IPR029058">
    <property type="entry name" value="AB_hydrolase_fold"/>
</dbReference>
<feature type="compositionally biased region" description="Polar residues" evidence="5">
    <location>
        <begin position="983"/>
        <end position="992"/>
    </location>
</feature>
<dbReference type="AlphaFoldDB" id="A0A364N7S1"/>
<feature type="transmembrane region" description="Helical" evidence="6">
    <location>
        <begin position="661"/>
        <end position="680"/>
    </location>
</feature>
<dbReference type="GO" id="GO:0006998">
    <property type="term" value="P:nuclear envelope organization"/>
    <property type="evidence" value="ECO:0007669"/>
    <property type="project" value="TreeGrafter"/>
</dbReference>
<feature type="compositionally biased region" description="Low complexity" evidence="5">
    <location>
        <begin position="73"/>
        <end position="91"/>
    </location>
</feature>
<feature type="compositionally biased region" description="Low complexity" evidence="5">
    <location>
        <begin position="436"/>
        <end position="450"/>
    </location>
</feature>
<feature type="region of interest" description="Disordered" evidence="5">
    <location>
        <begin position="294"/>
        <end position="320"/>
    </location>
</feature>
<evidence type="ECO:0000259" key="7">
    <source>
        <dbReference type="Pfam" id="PF00561"/>
    </source>
</evidence>
<evidence type="ECO:0000256" key="5">
    <source>
        <dbReference type="SAM" id="MobiDB-lite"/>
    </source>
</evidence>
<comment type="subcellular location">
    <subcellularLocation>
        <location evidence="1">Peroxisome</location>
    </subcellularLocation>
</comment>
<name>A0A364N7S1_STELY</name>
<dbReference type="GO" id="GO:0019888">
    <property type="term" value="F:protein phosphatase regulator activity"/>
    <property type="evidence" value="ECO:0007669"/>
    <property type="project" value="InterPro"/>
</dbReference>
<feature type="region of interest" description="Disordered" evidence="5">
    <location>
        <begin position="896"/>
        <end position="1077"/>
    </location>
</feature>
<dbReference type="SUPFAM" id="SSF53474">
    <property type="entry name" value="alpha/beta-Hydrolases"/>
    <property type="match status" value="1"/>
</dbReference>
<evidence type="ECO:0000256" key="6">
    <source>
        <dbReference type="SAM" id="Phobius"/>
    </source>
</evidence>